<dbReference type="GO" id="GO:0000155">
    <property type="term" value="F:phosphorelay sensor kinase activity"/>
    <property type="evidence" value="ECO:0007669"/>
    <property type="project" value="InterPro"/>
</dbReference>
<organism evidence="14 15">
    <name type="scientific">Actinophytocola xanthii</name>
    <dbReference type="NCBI Taxonomy" id="1912961"/>
    <lineage>
        <taxon>Bacteria</taxon>
        <taxon>Bacillati</taxon>
        <taxon>Actinomycetota</taxon>
        <taxon>Actinomycetes</taxon>
        <taxon>Pseudonocardiales</taxon>
        <taxon>Pseudonocardiaceae</taxon>
    </lineage>
</organism>
<keyword evidence="5" id="KW-0808">Transferase</keyword>
<dbReference type="OrthoDB" id="9786919at2"/>
<evidence type="ECO:0000256" key="4">
    <source>
        <dbReference type="ARBA" id="ARBA00022553"/>
    </source>
</evidence>
<dbReference type="InterPro" id="IPR005467">
    <property type="entry name" value="His_kinase_dom"/>
</dbReference>
<dbReference type="InterPro" id="IPR004358">
    <property type="entry name" value="Sig_transdc_His_kin-like_C"/>
</dbReference>
<evidence type="ECO:0000256" key="1">
    <source>
        <dbReference type="ARBA" id="ARBA00000085"/>
    </source>
</evidence>
<keyword evidence="7 14" id="KW-0418">Kinase</keyword>
<dbReference type="InterPro" id="IPR036890">
    <property type="entry name" value="HATPase_C_sf"/>
</dbReference>
<dbReference type="Gene3D" id="6.10.340.10">
    <property type="match status" value="1"/>
</dbReference>
<evidence type="ECO:0000259" key="13">
    <source>
        <dbReference type="PROSITE" id="PS50885"/>
    </source>
</evidence>
<feature type="domain" description="Histidine kinase" evidence="12">
    <location>
        <begin position="166"/>
        <end position="371"/>
    </location>
</feature>
<dbReference type="SUPFAM" id="SSF55874">
    <property type="entry name" value="ATPase domain of HSP90 chaperone/DNA topoisomerase II/histidine kinase"/>
    <property type="match status" value="1"/>
</dbReference>
<dbReference type="PROSITE" id="PS50885">
    <property type="entry name" value="HAMP"/>
    <property type="match status" value="1"/>
</dbReference>
<keyword evidence="10 11" id="KW-0472">Membrane</keyword>
<dbReference type="InterPro" id="IPR003661">
    <property type="entry name" value="HisK_dim/P_dom"/>
</dbReference>
<keyword evidence="4" id="KW-0597">Phosphoprotein</keyword>
<dbReference type="InterPro" id="IPR036097">
    <property type="entry name" value="HisK_dim/P_sf"/>
</dbReference>
<keyword evidence="6 11" id="KW-0812">Transmembrane</keyword>
<evidence type="ECO:0000256" key="7">
    <source>
        <dbReference type="ARBA" id="ARBA00022777"/>
    </source>
</evidence>
<evidence type="ECO:0000256" key="2">
    <source>
        <dbReference type="ARBA" id="ARBA00004236"/>
    </source>
</evidence>
<dbReference type="InterPro" id="IPR003594">
    <property type="entry name" value="HATPase_dom"/>
</dbReference>
<keyword evidence="15" id="KW-1185">Reference proteome</keyword>
<evidence type="ECO:0000313" key="15">
    <source>
        <dbReference type="Proteomes" id="UP000185596"/>
    </source>
</evidence>
<dbReference type="PROSITE" id="PS50109">
    <property type="entry name" value="HIS_KIN"/>
    <property type="match status" value="1"/>
</dbReference>
<dbReference type="Pfam" id="PF02518">
    <property type="entry name" value="HATPase_c"/>
    <property type="match status" value="1"/>
</dbReference>
<evidence type="ECO:0000256" key="10">
    <source>
        <dbReference type="ARBA" id="ARBA00023136"/>
    </source>
</evidence>
<dbReference type="InterPro" id="IPR003660">
    <property type="entry name" value="HAMP_dom"/>
</dbReference>
<dbReference type="InterPro" id="IPR050428">
    <property type="entry name" value="TCS_sensor_his_kinase"/>
</dbReference>
<keyword evidence="8 11" id="KW-1133">Transmembrane helix</keyword>
<sequence length="371" mass="39131">MTARGRLTVLLTVLVAVAGVVLTALTYLLMRRAPGVRTVYLHLTPGNRNDPAPPPAELLSRAADQLREATLTELPVRAAVALLAVTVLAAAVCWLVAGRILRPVRTISATAHRLSAEHLSERVPVAAPRDELAALAETINGMLDRIERGVAERDRLLAGQRLFTANAAHELRTPLTTMRTALDVTLDGAPSRTELLAMATDVRTALDRTRRTLDGLLALARADAAPEEHPVDLAALAGACAEVPAHLTLHATLGPARTTGDAVLLERMIANLLDNASRYNHPGGEVTLVTGTADGAVFLRVANTGPRVPAEDTERLLAPFVRGHPLRTHAADGAGLGLSIVRAVVTAHRGELTVTAPPLGGLDVRVRLPAA</sequence>
<evidence type="ECO:0000259" key="12">
    <source>
        <dbReference type="PROSITE" id="PS50109"/>
    </source>
</evidence>
<evidence type="ECO:0000256" key="11">
    <source>
        <dbReference type="SAM" id="Phobius"/>
    </source>
</evidence>
<protein>
    <recommendedName>
        <fullName evidence="3">histidine kinase</fullName>
        <ecNumber evidence="3">2.7.13.3</ecNumber>
    </recommendedName>
</protein>
<feature type="transmembrane region" description="Helical" evidence="11">
    <location>
        <begin position="7"/>
        <end position="30"/>
    </location>
</feature>
<comment type="catalytic activity">
    <reaction evidence="1">
        <text>ATP + protein L-histidine = ADP + protein N-phospho-L-histidine.</text>
        <dbReference type="EC" id="2.7.13.3"/>
    </reaction>
</comment>
<dbReference type="SUPFAM" id="SSF47384">
    <property type="entry name" value="Homodimeric domain of signal transducing histidine kinase"/>
    <property type="match status" value="1"/>
</dbReference>
<dbReference type="PANTHER" id="PTHR45436">
    <property type="entry name" value="SENSOR HISTIDINE KINASE YKOH"/>
    <property type="match status" value="1"/>
</dbReference>
<dbReference type="Pfam" id="PF00512">
    <property type="entry name" value="HisKA"/>
    <property type="match status" value="1"/>
</dbReference>
<dbReference type="STRING" id="1912961.BU204_32350"/>
<dbReference type="GO" id="GO:0005886">
    <property type="term" value="C:plasma membrane"/>
    <property type="evidence" value="ECO:0007669"/>
    <property type="project" value="UniProtKB-SubCell"/>
</dbReference>
<dbReference type="Proteomes" id="UP000185596">
    <property type="component" value="Unassembled WGS sequence"/>
</dbReference>
<gene>
    <name evidence="14" type="ORF">BU204_32350</name>
</gene>
<dbReference type="PANTHER" id="PTHR45436:SF5">
    <property type="entry name" value="SENSOR HISTIDINE KINASE TRCS"/>
    <property type="match status" value="1"/>
</dbReference>
<dbReference type="EC" id="2.7.13.3" evidence="3"/>
<dbReference type="SMART" id="SM00388">
    <property type="entry name" value="HisKA"/>
    <property type="match status" value="1"/>
</dbReference>
<keyword evidence="9" id="KW-0902">Two-component regulatory system</keyword>
<feature type="transmembrane region" description="Helical" evidence="11">
    <location>
        <begin position="76"/>
        <end position="97"/>
    </location>
</feature>
<dbReference type="PRINTS" id="PR00344">
    <property type="entry name" value="BCTRLSENSOR"/>
</dbReference>
<evidence type="ECO:0000313" key="14">
    <source>
        <dbReference type="EMBL" id="OLF09943.1"/>
    </source>
</evidence>
<evidence type="ECO:0000256" key="8">
    <source>
        <dbReference type="ARBA" id="ARBA00022989"/>
    </source>
</evidence>
<comment type="caution">
    <text evidence="14">The sequence shown here is derived from an EMBL/GenBank/DDBJ whole genome shotgun (WGS) entry which is preliminary data.</text>
</comment>
<proteinExistence type="predicted"/>
<reference evidence="14 15" key="1">
    <citation type="submission" date="2016-12" db="EMBL/GenBank/DDBJ databases">
        <title>The draft genome sequence of Actinophytocola sp. 11-183.</title>
        <authorList>
            <person name="Wang W."/>
            <person name="Yuan L."/>
        </authorList>
    </citation>
    <scope>NUCLEOTIDE SEQUENCE [LARGE SCALE GENOMIC DNA]</scope>
    <source>
        <strain evidence="14 15">11-183</strain>
    </source>
</reference>
<evidence type="ECO:0000256" key="5">
    <source>
        <dbReference type="ARBA" id="ARBA00022679"/>
    </source>
</evidence>
<evidence type="ECO:0000256" key="3">
    <source>
        <dbReference type="ARBA" id="ARBA00012438"/>
    </source>
</evidence>
<evidence type="ECO:0000256" key="9">
    <source>
        <dbReference type="ARBA" id="ARBA00023012"/>
    </source>
</evidence>
<dbReference type="EMBL" id="MSIE01000081">
    <property type="protein sequence ID" value="OLF09943.1"/>
    <property type="molecule type" value="Genomic_DNA"/>
</dbReference>
<accession>A0A1Q8C6H0</accession>
<comment type="subcellular location">
    <subcellularLocation>
        <location evidence="2">Cell membrane</location>
    </subcellularLocation>
</comment>
<name>A0A1Q8C6H0_9PSEU</name>
<dbReference type="Pfam" id="PF00672">
    <property type="entry name" value="HAMP"/>
    <property type="match status" value="1"/>
</dbReference>
<dbReference type="Gene3D" id="1.10.287.130">
    <property type="match status" value="1"/>
</dbReference>
<dbReference type="AlphaFoldDB" id="A0A1Q8C6H0"/>
<evidence type="ECO:0000256" key="6">
    <source>
        <dbReference type="ARBA" id="ARBA00022692"/>
    </source>
</evidence>
<dbReference type="CDD" id="cd00082">
    <property type="entry name" value="HisKA"/>
    <property type="match status" value="1"/>
</dbReference>
<dbReference type="SMART" id="SM00387">
    <property type="entry name" value="HATPase_c"/>
    <property type="match status" value="1"/>
</dbReference>
<dbReference type="SUPFAM" id="SSF158472">
    <property type="entry name" value="HAMP domain-like"/>
    <property type="match status" value="1"/>
</dbReference>
<feature type="domain" description="HAMP" evidence="13">
    <location>
        <begin position="98"/>
        <end position="151"/>
    </location>
</feature>
<dbReference type="SMART" id="SM00304">
    <property type="entry name" value="HAMP"/>
    <property type="match status" value="1"/>
</dbReference>
<dbReference type="CDD" id="cd06225">
    <property type="entry name" value="HAMP"/>
    <property type="match status" value="1"/>
</dbReference>
<dbReference type="Gene3D" id="3.30.565.10">
    <property type="entry name" value="Histidine kinase-like ATPase, C-terminal domain"/>
    <property type="match status" value="1"/>
</dbReference>